<keyword evidence="3" id="KW-0145">Chemotaxis</keyword>
<organism evidence="10 11">
    <name type="scientific">Hemibagrus wyckioides</name>
    <dbReference type="NCBI Taxonomy" id="337641"/>
    <lineage>
        <taxon>Eukaryota</taxon>
        <taxon>Metazoa</taxon>
        <taxon>Chordata</taxon>
        <taxon>Craniata</taxon>
        <taxon>Vertebrata</taxon>
        <taxon>Euteleostomi</taxon>
        <taxon>Actinopterygii</taxon>
        <taxon>Neopterygii</taxon>
        <taxon>Teleostei</taxon>
        <taxon>Ostariophysi</taxon>
        <taxon>Siluriformes</taxon>
        <taxon>Bagridae</taxon>
        <taxon>Hemibagrus</taxon>
    </lineage>
</organism>
<dbReference type="Gene3D" id="2.40.50.40">
    <property type="match status" value="4"/>
</dbReference>
<sequence length="265" mass="29094">MKSAAVFVAFACLLILHVEGQARTSVRRCLCQGPAANAVRLQRVEKIEVFPVSASCENVEIIVTLKNGAGKKCLNPKSEFTQKYINAALEKMIFRASSELKSKRKMKSAAVFVAFACLLILHVEGQARTSVRRCLCQGPAANAVRLQRVEKIEVFPVSASCENVEIIVTLKNGAGKKCLNPKSEFTQKYINAALEKIVTLKNGAGKKCLNPKSEFTQKYINAALEKIVTLKNGAGKKCLNPKSEFTKKYINAALEKKSQLQENEA</sequence>
<dbReference type="InterPro" id="IPR036048">
    <property type="entry name" value="Interleukin_8-like_sf"/>
</dbReference>
<keyword evidence="11" id="KW-1185">Reference proteome</keyword>
<comment type="caution">
    <text evidence="10">The sequence shown here is derived from an EMBL/GenBank/DDBJ whole genome shotgun (WGS) entry which is preliminary data.</text>
</comment>
<dbReference type="GO" id="GO:0005615">
    <property type="term" value="C:extracellular space"/>
    <property type="evidence" value="ECO:0007669"/>
    <property type="project" value="UniProtKB-KW"/>
</dbReference>
<evidence type="ECO:0000256" key="8">
    <source>
        <dbReference type="SAM" id="SignalP"/>
    </source>
</evidence>
<evidence type="ECO:0000313" key="10">
    <source>
        <dbReference type="EMBL" id="KAG7318310.1"/>
    </source>
</evidence>
<dbReference type="InterPro" id="IPR001811">
    <property type="entry name" value="Chemokine_IL8-like_dom"/>
</dbReference>
<evidence type="ECO:0000256" key="7">
    <source>
        <dbReference type="ARBA" id="ARBA00023157"/>
    </source>
</evidence>
<feature type="signal peptide" evidence="8">
    <location>
        <begin position="1"/>
        <end position="20"/>
    </location>
</feature>
<name>A0A9D3N9Y3_9TELE</name>
<dbReference type="PRINTS" id="PR00436">
    <property type="entry name" value="INTERLEUKIN8"/>
</dbReference>
<gene>
    <name evidence="10" type="ORF">KOW79_018065</name>
</gene>
<comment type="similarity">
    <text evidence="2">Belongs to the intercrine alpha (chemokine CxC) family.</text>
</comment>
<dbReference type="InterPro" id="IPR033899">
    <property type="entry name" value="CXC_Chemokine_domain"/>
</dbReference>
<comment type="subcellular location">
    <subcellularLocation>
        <location evidence="1">Secreted</location>
    </subcellularLocation>
</comment>
<evidence type="ECO:0000313" key="11">
    <source>
        <dbReference type="Proteomes" id="UP000824219"/>
    </source>
</evidence>
<dbReference type="GO" id="GO:0008009">
    <property type="term" value="F:chemokine activity"/>
    <property type="evidence" value="ECO:0007669"/>
    <property type="project" value="InterPro"/>
</dbReference>
<dbReference type="Pfam" id="PF00048">
    <property type="entry name" value="IL8"/>
    <property type="match status" value="2"/>
</dbReference>
<protein>
    <recommendedName>
        <fullName evidence="9">Chemokine interleukin-8-like domain-containing protein</fullName>
    </recommendedName>
</protein>
<evidence type="ECO:0000259" key="9">
    <source>
        <dbReference type="SMART" id="SM00199"/>
    </source>
</evidence>
<evidence type="ECO:0000256" key="5">
    <source>
        <dbReference type="ARBA" id="ARBA00022525"/>
    </source>
</evidence>
<dbReference type="InterPro" id="IPR039809">
    <property type="entry name" value="Chemokine_b/g/d"/>
</dbReference>
<dbReference type="PANTHER" id="PTHR12015:SF191">
    <property type="entry name" value="C-X-C MOTIF CHEMOKINE 11"/>
    <property type="match status" value="1"/>
</dbReference>
<feature type="domain" description="Chemokine interleukin-8-like" evidence="9">
    <location>
        <begin position="131"/>
        <end position="193"/>
    </location>
</feature>
<dbReference type="EMBL" id="JAHKSW010000022">
    <property type="protein sequence ID" value="KAG7318310.1"/>
    <property type="molecule type" value="Genomic_DNA"/>
</dbReference>
<feature type="chain" id="PRO_5038974860" description="Chemokine interleukin-8-like domain-containing protein" evidence="8">
    <location>
        <begin position="21"/>
        <end position="265"/>
    </location>
</feature>
<accession>A0A9D3N9Y3</accession>
<evidence type="ECO:0000256" key="2">
    <source>
        <dbReference type="ARBA" id="ARBA00010665"/>
    </source>
</evidence>
<keyword evidence="5" id="KW-0964">Secreted</keyword>
<keyword evidence="4" id="KW-0202">Cytokine</keyword>
<dbReference type="GO" id="GO:0006952">
    <property type="term" value="P:defense response"/>
    <property type="evidence" value="ECO:0007669"/>
    <property type="project" value="InterPro"/>
</dbReference>
<feature type="domain" description="Chemokine interleukin-8-like" evidence="9">
    <location>
        <begin position="26"/>
        <end position="88"/>
    </location>
</feature>
<dbReference type="SUPFAM" id="SSF54117">
    <property type="entry name" value="Interleukin 8-like chemokines"/>
    <property type="match status" value="4"/>
</dbReference>
<dbReference type="InterPro" id="IPR001089">
    <property type="entry name" value="Chemokine_CXC"/>
</dbReference>
<dbReference type="AlphaFoldDB" id="A0A9D3N9Y3"/>
<dbReference type="GO" id="GO:0006955">
    <property type="term" value="P:immune response"/>
    <property type="evidence" value="ECO:0007669"/>
    <property type="project" value="InterPro"/>
</dbReference>
<evidence type="ECO:0000256" key="6">
    <source>
        <dbReference type="ARBA" id="ARBA00022729"/>
    </source>
</evidence>
<keyword evidence="6 8" id="KW-0732">Signal</keyword>
<dbReference type="OrthoDB" id="9948647at2759"/>
<evidence type="ECO:0000256" key="3">
    <source>
        <dbReference type="ARBA" id="ARBA00022500"/>
    </source>
</evidence>
<proteinExistence type="inferred from homology"/>
<dbReference type="SMART" id="SM00199">
    <property type="entry name" value="SCY"/>
    <property type="match status" value="2"/>
</dbReference>
<dbReference type="PRINTS" id="PR00437">
    <property type="entry name" value="SMALLCYTKCXC"/>
</dbReference>
<dbReference type="CDD" id="cd00273">
    <property type="entry name" value="Chemokine_CXC"/>
    <property type="match status" value="2"/>
</dbReference>
<dbReference type="PANTHER" id="PTHR12015">
    <property type="entry name" value="SMALL INDUCIBLE CYTOKINE A"/>
    <property type="match status" value="1"/>
</dbReference>
<dbReference type="Proteomes" id="UP000824219">
    <property type="component" value="Linkage Group LG22"/>
</dbReference>
<evidence type="ECO:0000256" key="4">
    <source>
        <dbReference type="ARBA" id="ARBA00022514"/>
    </source>
</evidence>
<keyword evidence="7" id="KW-1015">Disulfide bond</keyword>
<evidence type="ECO:0000256" key="1">
    <source>
        <dbReference type="ARBA" id="ARBA00004613"/>
    </source>
</evidence>
<reference evidence="10 11" key="1">
    <citation type="submission" date="2021-06" db="EMBL/GenBank/DDBJ databases">
        <title>Chromosome-level genome assembly of the red-tail catfish (Hemibagrus wyckioides).</title>
        <authorList>
            <person name="Shao F."/>
        </authorList>
    </citation>
    <scope>NUCLEOTIDE SEQUENCE [LARGE SCALE GENOMIC DNA]</scope>
    <source>
        <strain evidence="10">EC202008001</strain>
        <tissue evidence="10">Blood</tissue>
    </source>
</reference>